<dbReference type="PROSITE" id="PS51257">
    <property type="entry name" value="PROKAR_LIPOPROTEIN"/>
    <property type="match status" value="1"/>
</dbReference>
<dbReference type="PATRIC" id="fig|742734.4.peg.1791"/>
<accession>A0A0J9C8T7</accession>
<evidence type="ECO:0000313" key="2">
    <source>
        <dbReference type="EMBL" id="KMW21567.1"/>
    </source>
</evidence>
<protein>
    <submittedName>
        <fullName evidence="2">Uncharacterized protein</fullName>
    </submittedName>
</protein>
<dbReference type="GeneID" id="93165171"/>
<organism evidence="2 3">
    <name type="scientific">[Clostridium] citroniae WAL-19142</name>
    <dbReference type="NCBI Taxonomy" id="742734"/>
    <lineage>
        <taxon>Bacteria</taxon>
        <taxon>Bacillati</taxon>
        <taxon>Bacillota</taxon>
        <taxon>Clostridia</taxon>
        <taxon>Lachnospirales</taxon>
        <taxon>Lachnospiraceae</taxon>
        <taxon>Enterocloster</taxon>
    </lineage>
</organism>
<comment type="caution">
    <text evidence="2">The sequence shown here is derived from an EMBL/GenBank/DDBJ whole genome shotgun (WGS) entry which is preliminary data.</text>
</comment>
<keyword evidence="1" id="KW-0812">Transmembrane</keyword>
<keyword evidence="1" id="KW-1133">Transmembrane helix</keyword>
<name>A0A0J9C8T7_9FIRM</name>
<dbReference type="EMBL" id="ADLK01000015">
    <property type="protein sequence ID" value="KMW21567.1"/>
    <property type="molecule type" value="Genomic_DNA"/>
</dbReference>
<dbReference type="RefSeq" id="WP_048929654.1">
    <property type="nucleotide sequence ID" value="NZ_KQ235877.1"/>
</dbReference>
<reference evidence="2 3" key="1">
    <citation type="submission" date="2011-04" db="EMBL/GenBank/DDBJ databases">
        <title>The Genome Sequence of Clostridium citroniae WAL-19142.</title>
        <authorList>
            <consortium name="The Broad Institute Genome Sequencing Platform"/>
            <person name="Earl A."/>
            <person name="Ward D."/>
            <person name="Feldgarden M."/>
            <person name="Gevers D."/>
            <person name="Warren Y.A."/>
            <person name="Tyrrell K.L."/>
            <person name="Citron D.M."/>
            <person name="Goldstein E.J."/>
            <person name="Daigneault M."/>
            <person name="Allen-Vercoe E."/>
            <person name="Young S.K."/>
            <person name="Zeng Q."/>
            <person name="Gargeya S."/>
            <person name="Fitzgerald M."/>
            <person name="Haas B."/>
            <person name="Abouelleil A."/>
            <person name="Alvarado L."/>
            <person name="Arachchi H.M."/>
            <person name="Berlin A."/>
            <person name="Brown A."/>
            <person name="Chapman S.B."/>
            <person name="Chen Z."/>
            <person name="Dunbar C."/>
            <person name="Freedman E."/>
            <person name="Gearin G."/>
            <person name="Gellesch M."/>
            <person name="Goldberg J."/>
            <person name="Griggs A."/>
            <person name="Gujja S."/>
            <person name="Heilman E.R."/>
            <person name="Heiman D."/>
            <person name="Howarth C."/>
            <person name="Larson L."/>
            <person name="Lui A."/>
            <person name="MacDonald P.J."/>
            <person name="Mehta T."/>
            <person name="Montmayeur A."/>
            <person name="Murphy C."/>
            <person name="Neiman D."/>
            <person name="Pearson M."/>
            <person name="Priest M."/>
            <person name="Roberts A."/>
            <person name="Saif S."/>
            <person name="Shea T."/>
            <person name="Shenoy N."/>
            <person name="Sisk P."/>
            <person name="Stolte C."/>
            <person name="Sykes S."/>
            <person name="White J."/>
            <person name="Yandava C."/>
            <person name="Wortman J."/>
            <person name="Nusbaum C."/>
            <person name="Birren B."/>
        </authorList>
    </citation>
    <scope>NUCLEOTIDE SEQUENCE [LARGE SCALE GENOMIC DNA]</scope>
    <source>
        <strain evidence="2 3">WAL-19142</strain>
    </source>
</reference>
<keyword evidence="1" id="KW-0472">Membrane</keyword>
<evidence type="ECO:0000256" key="1">
    <source>
        <dbReference type="SAM" id="Phobius"/>
    </source>
</evidence>
<dbReference type="OrthoDB" id="2063805at2"/>
<feature type="transmembrane region" description="Helical" evidence="1">
    <location>
        <begin position="391"/>
        <end position="410"/>
    </location>
</feature>
<dbReference type="Proteomes" id="UP000037392">
    <property type="component" value="Unassembled WGS sequence"/>
</dbReference>
<proteinExistence type="predicted"/>
<gene>
    <name evidence="2" type="ORF">HMPREF9470_01672</name>
</gene>
<evidence type="ECO:0000313" key="3">
    <source>
        <dbReference type="Proteomes" id="UP000037392"/>
    </source>
</evidence>
<sequence length="423" mass="48489">MINKSSMFVFLNTIRMYKWKLMLCMAATVLVLGCKFYESSFKVSTIWFAYNYERASKGLNPNGSRFNAYEIKSEEVLRRALTLAGVTEITPEELGEHITIQVPAKSGRDYIATQYKVTYTANGDLTSVDARSMLQMVAYAYLEYFYANYTDNLSVLQYEPADLEGLEYRQIASYYNTKLIQLKNYVNGRIDENKSFISDDGITFQDIGARIDNLLQINLANFRSFVTEKGVYKNRQAYVDLLDYKNYKDRNIYSINTKTYGLYKSCIDRYDPKMTGVVLVPSVDKNQDFYMSKTKTGIDHLAEYAVDAEEIAEKKQSDIKNRQSIIDHISVSVNQADDLTKAEGMIQAIDLELRDISRQAVQIDMEYSRYKNKDYVTVKDNEVGPLTRMGFVRAVIIGAAFTTMAAMAVMHNEKKRNAREDGK</sequence>
<dbReference type="AlphaFoldDB" id="A0A0J9C8T7"/>